<evidence type="ECO:0000313" key="1">
    <source>
        <dbReference type="EMBL" id="MFD2540705.1"/>
    </source>
</evidence>
<reference evidence="2" key="1">
    <citation type="journal article" date="2019" name="Int. J. Syst. Evol. Microbiol.">
        <title>The Global Catalogue of Microorganisms (GCM) 10K type strain sequencing project: providing services to taxonomists for standard genome sequencing and annotation.</title>
        <authorList>
            <consortium name="The Broad Institute Genomics Platform"/>
            <consortium name="The Broad Institute Genome Sequencing Center for Infectious Disease"/>
            <person name="Wu L."/>
            <person name="Ma J."/>
        </authorList>
    </citation>
    <scope>NUCLEOTIDE SEQUENCE [LARGE SCALE GENOMIC DNA]</scope>
    <source>
        <strain evidence="2">KCTC 42808</strain>
    </source>
</reference>
<sequence>MQKLLLLIVISFLFIACNTEKTETADAIINKAITVAGGKKYTDAEIHFNFRGIKYTSVRKNEIYQYEREFQDSVTVIRDVLNNKGFKRYVDHAEVSVADSMAVKYAASVNSVHYFALLPYGLNDKAVVKTKLEEVAIHGKNYHKIKVTFQEDGGGEDFDDVFVYWVNKESYTVDYLAYSYQEASGIGMRFREAYIVQTVNGLRFVDYNNYKPTDKNLSLLEMDKAFENGKLQLLSKIELKDIQVK</sequence>
<dbReference type="Pfam" id="PF20113">
    <property type="entry name" value="DUF6503"/>
    <property type="match status" value="1"/>
</dbReference>
<dbReference type="PROSITE" id="PS51257">
    <property type="entry name" value="PROKAR_LIPOPROTEIN"/>
    <property type="match status" value="1"/>
</dbReference>
<dbReference type="EMBL" id="JBHULM010000001">
    <property type="protein sequence ID" value="MFD2540705.1"/>
    <property type="molecule type" value="Genomic_DNA"/>
</dbReference>
<name>A0ABW5JXL7_9FLAO</name>
<protein>
    <submittedName>
        <fullName evidence="1">DUF6503 family protein</fullName>
    </submittedName>
</protein>
<dbReference type="InterPro" id="IPR045444">
    <property type="entry name" value="DUF6503"/>
</dbReference>
<organism evidence="1 2">
    <name type="scientific">Lacinutrix gracilariae</name>
    <dbReference type="NCBI Taxonomy" id="1747198"/>
    <lineage>
        <taxon>Bacteria</taxon>
        <taxon>Pseudomonadati</taxon>
        <taxon>Bacteroidota</taxon>
        <taxon>Flavobacteriia</taxon>
        <taxon>Flavobacteriales</taxon>
        <taxon>Flavobacteriaceae</taxon>
        <taxon>Lacinutrix</taxon>
    </lineage>
</organism>
<dbReference type="RefSeq" id="WP_379899695.1">
    <property type="nucleotide sequence ID" value="NZ_JBHULM010000001.1"/>
</dbReference>
<proteinExistence type="predicted"/>
<gene>
    <name evidence="1" type="ORF">ACFSSB_00115</name>
</gene>
<dbReference type="Proteomes" id="UP001597467">
    <property type="component" value="Unassembled WGS sequence"/>
</dbReference>
<evidence type="ECO:0000313" key="2">
    <source>
        <dbReference type="Proteomes" id="UP001597467"/>
    </source>
</evidence>
<keyword evidence="2" id="KW-1185">Reference proteome</keyword>
<comment type="caution">
    <text evidence="1">The sequence shown here is derived from an EMBL/GenBank/DDBJ whole genome shotgun (WGS) entry which is preliminary data.</text>
</comment>
<accession>A0ABW5JXL7</accession>